<dbReference type="PANTHER" id="PTHR32440">
    <property type="entry name" value="PHOSPHATASE DCR2-RELATED-RELATED"/>
    <property type="match status" value="1"/>
</dbReference>
<sequence>MSTIPHAHPVVKDITILFCCVTEHPNKAELSGSPTWHRLEKELYLYTAPRRAWLYLELADEEELATDDLLVADIVVAEKAPNSSSDHVWESRPGGIWVRKAKFRGRIDQYVTAVNVLFGEDAVDPRPRWVLIQSSLRLDGPPETPAARLSVHHGRANSTPYLRPSLRTRKDGKFKIVQISDTHMVTGVGVCKDAVDATGGHLPESAADPLTVKFIGNTLDSEKPDLVVLTGDQLHHDILDTQSALFKVAAPIISRSLPFAAVFGNHDSEGVHALSLGHHIVGEAQMSMLRELPLSLCDPGPEHVDGVGNFHLQILAPEGPDLSLSTLFFLDSHGQTPNKMHNPDYCPIEQSQIDWFTSTCQALRSSSSTYLFQNLGTVICVYTMVTVENPLKAQV</sequence>
<dbReference type="OrthoDB" id="783096at2759"/>
<gene>
    <name evidence="2" type="ORF">CBER1_07392</name>
</gene>
<dbReference type="Gene3D" id="3.60.21.10">
    <property type="match status" value="1"/>
</dbReference>
<dbReference type="PANTHER" id="PTHR32440:SF0">
    <property type="entry name" value="PHOSPHATASE DCR2-RELATED"/>
    <property type="match status" value="1"/>
</dbReference>
<dbReference type="InterPro" id="IPR004843">
    <property type="entry name" value="Calcineurin-like_PHP"/>
</dbReference>
<dbReference type="STRING" id="357750.A0A2S6CMW4"/>
<evidence type="ECO:0000259" key="1">
    <source>
        <dbReference type="Pfam" id="PF00149"/>
    </source>
</evidence>
<evidence type="ECO:0000313" key="3">
    <source>
        <dbReference type="Proteomes" id="UP000237631"/>
    </source>
</evidence>
<reference evidence="3" key="1">
    <citation type="journal article" date="2017" name="bioRxiv">
        <title>Conservation of a gene cluster reveals novel cercosporin biosynthetic mechanisms and extends production to the genus Colletotrichum.</title>
        <authorList>
            <person name="de Jonge R."/>
            <person name="Ebert M.K."/>
            <person name="Huitt-Roehl C.R."/>
            <person name="Pal P."/>
            <person name="Suttle J.C."/>
            <person name="Spanner R.E."/>
            <person name="Neubauer J.D."/>
            <person name="Jurick W.M.II."/>
            <person name="Stott K.A."/>
            <person name="Secor G.A."/>
            <person name="Thomma B.P.H.J."/>
            <person name="Van de Peer Y."/>
            <person name="Townsend C.A."/>
            <person name="Bolton M.D."/>
        </authorList>
    </citation>
    <scope>NUCLEOTIDE SEQUENCE [LARGE SCALE GENOMIC DNA]</scope>
    <source>
        <strain evidence="3">CBS538.71</strain>
    </source>
</reference>
<dbReference type="GO" id="GO:0004721">
    <property type="term" value="F:phosphoprotein phosphatase activity"/>
    <property type="evidence" value="ECO:0007669"/>
    <property type="project" value="TreeGrafter"/>
</dbReference>
<protein>
    <recommendedName>
        <fullName evidence="1">Calcineurin-like phosphoesterase domain-containing protein</fullName>
    </recommendedName>
</protein>
<dbReference type="Pfam" id="PF00149">
    <property type="entry name" value="Metallophos"/>
    <property type="match status" value="1"/>
</dbReference>
<dbReference type="InterPro" id="IPR029052">
    <property type="entry name" value="Metallo-depent_PP-like"/>
</dbReference>
<keyword evidence="3" id="KW-1185">Reference proteome</keyword>
<dbReference type="EMBL" id="PNEN01000156">
    <property type="protein sequence ID" value="PPJ61059.1"/>
    <property type="molecule type" value="Genomic_DNA"/>
</dbReference>
<feature type="domain" description="Calcineurin-like phosphoesterase" evidence="1">
    <location>
        <begin position="174"/>
        <end position="294"/>
    </location>
</feature>
<proteinExistence type="predicted"/>
<dbReference type="AlphaFoldDB" id="A0A2S6CMW4"/>
<organism evidence="2 3">
    <name type="scientific">Cercospora berteroae</name>
    <dbReference type="NCBI Taxonomy" id="357750"/>
    <lineage>
        <taxon>Eukaryota</taxon>
        <taxon>Fungi</taxon>
        <taxon>Dikarya</taxon>
        <taxon>Ascomycota</taxon>
        <taxon>Pezizomycotina</taxon>
        <taxon>Dothideomycetes</taxon>
        <taxon>Dothideomycetidae</taxon>
        <taxon>Mycosphaerellales</taxon>
        <taxon>Mycosphaerellaceae</taxon>
        <taxon>Cercospora</taxon>
    </lineage>
</organism>
<dbReference type="SUPFAM" id="SSF56300">
    <property type="entry name" value="Metallo-dependent phosphatases"/>
    <property type="match status" value="1"/>
</dbReference>
<accession>A0A2S6CMW4</accession>
<dbReference type="Proteomes" id="UP000237631">
    <property type="component" value="Unassembled WGS sequence"/>
</dbReference>
<name>A0A2S6CMW4_9PEZI</name>
<comment type="caution">
    <text evidence="2">The sequence shown here is derived from an EMBL/GenBank/DDBJ whole genome shotgun (WGS) entry which is preliminary data.</text>
</comment>
<evidence type="ECO:0000313" key="2">
    <source>
        <dbReference type="EMBL" id="PPJ61059.1"/>
    </source>
</evidence>
<dbReference type="GO" id="GO:0005737">
    <property type="term" value="C:cytoplasm"/>
    <property type="evidence" value="ECO:0007669"/>
    <property type="project" value="TreeGrafter"/>
</dbReference>